<sequence length="275" mass="30310">MVHLDALDDVSLQGETENEPRRPVTQPRTEWQVQLIESQLVSVVGPFGHRQACHLARGVHVVTHVIHMAGMALVIHVVHVRRMVGGLVVSVTLVSGVSGMVAMAVTHGVAVVALAVGGFGRRVVVVRAVIMPVIVYRVLAVRMVARLARPSGIVCHVGPARTHRPVGQVRAGHVESACDPSALAHHDAHGGLRHRLLDAVQPLRILGRWDATHDQQIRGSRSAHRRPPPPTYLRLDFQPEFRRFGQRDHQHCRAVHRRTPQKAPQVHLRAPSRQA</sequence>
<dbReference type="AlphaFoldDB" id="L8PLT9"/>
<protein>
    <submittedName>
        <fullName evidence="3">Uncharacterized protein</fullName>
    </submittedName>
</protein>
<feature type="transmembrane region" description="Helical" evidence="2">
    <location>
        <begin position="87"/>
        <end position="116"/>
    </location>
</feature>
<feature type="region of interest" description="Disordered" evidence="1">
    <location>
        <begin position="1"/>
        <end position="28"/>
    </location>
</feature>
<gene>
    <name evidence="3" type="ORF">STVIR_0509</name>
</gene>
<evidence type="ECO:0000313" key="3">
    <source>
        <dbReference type="EMBL" id="ELS58516.1"/>
    </source>
</evidence>
<evidence type="ECO:0000256" key="1">
    <source>
        <dbReference type="SAM" id="MobiDB-lite"/>
    </source>
</evidence>
<proteinExistence type="predicted"/>
<dbReference type="EMBL" id="AMLP01000019">
    <property type="protein sequence ID" value="ELS58516.1"/>
    <property type="molecule type" value="Genomic_DNA"/>
</dbReference>
<dbReference type="Proteomes" id="UP000011205">
    <property type="component" value="Unassembled WGS sequence"/>
</dbReference>
<keyword evidence="2" id="KW-0812">Transmembrane</keyword>
<feature type="region of interest" description="Disordered" evidence="1">
    <location>
        <begin position="256"/>
        <end position="275"/>
    </location>
</feature>
<evidence type="ECO:0000256" key="2">
    <source>
        <dbReference type="SAM" id="Phobius"/>
    </source>
</evidence>
<feature type="transmembrane region" description="Helical" evidence="2">
    <location>
        <begin position="122"/>
        <end position="139"/>
    </location>
</feature>
<dbReference type="PATRIC" id="fig|1160705.3.peg.504"/>
<evidence type="ECO:0000313" key="4">
    <source>
        <dbReference type="Proteomes" id="UP000011205"/>
    </source>
</evidence>
<accession>L8PLT9</accession>
<reference evidence="3 4" key="1">
    <citation type="journal article" date="2013" name="Genome Announc.">
        <title>Draft Genome Sequence of Streptomyces viridochromogenes Strain Tu57, Producer of Avilamycin.</title>
        <authorList>
            <person name="Gruning B.A."/>
            <person name="Erxleben A."/>
            <person name="Hahnlein A."/>
            <person name="Gunther S."/>
        </authorList>
    </citation>
    <scope>NUCLEOTIDE SEQUENCE [LARGE SCALE GENOMIC DNA]</scope>
    <source>
        <strain evidence="3 4">Tue57</strain>
    </source>
</reference>
<comment type="caution">
    <text evidence="3">The sequence shown here is derived from an EMBL/GenBank/DDBJ whole genome shotgun (WGS) entry which is preliminary data.</text>
</comment>
<feature type="transmembrane region" description="Helical" evidence="2">
    <location>
        <begin position="61"/>
        <end position="80"/>
    </location>
</feature>
<name>L8PLT9_STRVR</name>
<keyword evidence="2" id="KW-0472">Membrane</keyword>
<keyword evidence="2" id="KW-1133">Transmembrane helix</keyword>
<organism evidence="3 4">
    <name type="scientific">Streptomyces viridochromogenes Tue57</name>
    <dbReference type="NCBI Taxonomy" id="1160705"/>
    <lineage>
        <taxon>Bacteria</taxon>
        <taxon>Bacillati</taxon>
        <taxon>Actinomycetota</taxon>
        <taxon>Actinomycetes</taxon>
        <taxon>Kitasatosporales</taxon>
        <taxon>Streptomycetaceae</taxon>
        <taxon>Streptomyces</taxon>
    </lineage>
</organism>